<evidence type="ECO:0000313" key="4">
    <source>
        <dbReference type="Proteomes" id="UP000233786"/>
    </source>
</evidence>
<keyword evidence="4" id="KW-1185">Reference proteome</keyword>
<feature type="domain" description="DUF397" evidence="2">
    <location>
        <begin position="64"/>
        <end position="115"/>
    </location>
</feature>
<dbReference type="Pfam" id="PF04149">
    <property type="entry name" value="DUF397"/>
    <property type="match status" value="1"/>
</dbReference>
<dbReference type="InterPro" id="IPR007278">
    <property type="entry name" value="DUF397"/>
</dbReference>
<dbReference type="AlphaFoldDB" id="A0A2N3XY82"/>
<sequence>MCSSAKKVATVRAGDESGGIRQSSLPSLLRRWRARHDLEPAGWRKSSRLQQKTACVEVGRIEGSWRESSRSQQVSACVEVVPTTYGAAVRDTKDRAAGYFTTTADQWQSFVTAIKTGRFER</sequence>
<comment type="caution">
    <text evidence="3">The sequence shown here is derived from an EMBL/GenBank/DDBJ whole genome shotgun (WGS) entry which is preliminary data.</text>
</comment>
<evidence type="ECO:0000256" key="1">
    <source>
        <dbReference type="SAM" id="MobiDB-lite"/>
    </source>
</evidence>
<organism evidence="3 4">
    <name type="scientific">Saccharopolyspora spinosa</name>
    <dbReference type="NCBI Taxonomy" id="60894"/>
    <lineage>
        <taxon>Bacteria</taxon>
        <taxon>Bacillati</taxon>
        <taxon>Actinomycetota</taxon>
        <taxon>Actinomycetes</taxon>
        <taxon>Pseudonocardiales</taxon>
        <taxon>Pseudonocardiaceae</taxon>
        <taxon>Saccharopolyspora</taxon>
    </lineage>
</organism>
<reference evidence="3" key="1">
    <citation type="submission" date="2017-12" db="EMBL/GenBank/DDBJ databases">
        <title>Sequencing the genomes of 1000 Actinobacteria strains.</title>
        <authorList>
            <person name="Klenk H.-P."/>
        </authorList>
    </citation>
    <scope>NUCLEOTIDE SEQUENCE [LARGE SCALE GENOMIC DNA]</scope>
    <source>
        <strain evidence="3">DSM 44228</strain>
    </source>
</reference>
<accession>A0A2N3XY82</accession>
<gene>
    <name evidence="3" type="ORF">A8926_3312</name>
</gene>
<dbReference type="OrthoDB" id="4299240at2"/>
<evidence type="ECO:0000259" key="2">
    <source>
        <dbReference type="Pfam" id="PF04149"/>
    </source>
</evidence>
<protein>
    <submittedName>
        <fullName evidence="3">Uncharacterized protein DUF397</fullName>
    </submittedName>
</protein>
<name>A0A2N3XY82_SACSN</name>
<dbReference type="RefSeq" id="WP_083822256.1">
    <property type="nucleotide sequence ID" value="NZ_CP061007.1"/>
</dbReference>
<proteinExistence type="predicted"/>
<dbReference type="EMBL" id="PJNB01000001">
    <property type="protein sequence ID" value="PKW15580.1"/>
    <property type="molecule type" value="Genomic_DNA"/>
</dbReference>
<feature type="region of interest" description="Disordered" evidence="1">
    <location>
        <begin position="1"/>
        <end position="22"/>
    </location>
</feature>
<evidence type="ECO:0000313" key="3">
    <source>
        <dbReference type="EMBL" id="PKW15580.1"/>
    </source>
</evidence>
<dbReference type="Proteomes" id="UP000233786">
    <property type="component" value="Unassembled WGS sequence"/>
</dbReference>